<evidence type="ECO:0000256" key="1">
    <source>
        <dbReference type="ARBA" id="ARBA00022448"/>
    </source>
</evidence>
<dbReference type="SMART" id="SM00382">
    <property type="entry name" value="AAA"/>
    <property type="match status" value="1"/>
</dbReference>
<organism evidence="5 6">
    <name type="scientific">Spirosoma agri</name>
    <dbReference type="NCBI Taxonomy" id="1987381"/>
    <lineage>
        <taxon>Bacteria</taxon>
        <taxon>Pseudomonadati</taxon>
        <taxon>Bacteroidota</taxon>
        <taxon>Cytophagia</taxon>
        <taxon>Cytophagales</taxon>
        <taxon>Cytophagaceae</taxon>
        <taxon>Spirosoma</taxon>
    </lineage>
</organism>
<dbReference type="InterPro" id="IPR027417">
    <property type="entry name" value="P-loop_NTPase"/>
</dbReference>
<comment type="caution">
    <text evidence="5">The sequence shown here is derived from an EMBL/GenBank/DDBJ whole genome shotgun (WGS) entry which is preliminary data.</text>
</comment>
<dbReference type="AlphaFoldDB" id="A0A6M0IL53"/>
<keyword evidence="2" id="KW-0547">Nucleotide-binding</keyword>
<keyword evidence="1" id="KW-0813">Transport</keyword>
<dbReference type="GO" id="GO:0016887">
    <property type="term" value="F:ATP hydrolysis activity"/>
    <property type="evidence" value="ECO:0007669"/>
    <property type="project" value="InterPro"/>
</dbReference>
<dbReference type="PROSITE" id="PS50893">
    <property type="entry name" value="ABC_TRANSPORTER_2"/>
    <property type="match status" value="1"/>
</dbReference>
<dbReference type="Pfam" id="PF00005">
    <property type="entry name" value="ABC_tran"/>
    <property type="match status" value="1"/>
</dbReference>
<dbReference type="InterPro" id="IPR003439">
    <property type="entry name" value="ABC_transporter-like_ATP-bd"/>
</dbReference>
<evidence type="ECO:0000256" key="2">
    <source>
        <dbReference type="ARBA" id="ARBA00022741"/>
    </source>
</evidence>
<keyword evidence="6" id="KW-1185">Reference proteome</keyword>
<evidence type="ECO:0000259" key="4">
    <source>
        <dbReference type="PROSITE" id="PS50893"/>
    </source>
</evidence>
<dbReference type="GO" id="GO:0005524">
    <property type="term" value="F:ATP binding"/>
    <property type="evidence" value="ECO:0007669"/>
    <property type="project" value="UniProtKB-KW"/>
</dbReference>
<evidence type="ECO:0000256" key="3">
    <source>
        <dbReference type="ARBA" id="ARBA00022840"/>
    </source>
</evidence>
<evidence type="ECO:0000313" key="6">
    <source>
        <dbReference type="Proteomes" id="UP000477386"/>
    </source>
</evidence>
<dbReference type="EMBL" id="JAAGNZ010000001">
    <property type="protein sequence ID" value="NEU68395.1"/>
    <property type="molecule type" value="Genomic_DNA"/>
</dbReference>
<dbReference type="Gene3D" id="3.40.50.300">
    <property type="entry name" value="P-loop containing nucleotide triphosphate hydrolases"/>
    <property type="match status" value="1"/>
</dbReference>
<evidence type="ECO:0000313" key="5">
    <source>
        <dbReference type="EMBL" id="NEU68395.1"/>
    </source>
</evidence>
<dbReference type="Proteomes" id="UP000477386">
    <property type="component" value="Unassembled WGS sequence"/>
</dbReference>
<dbReference type="InterPro" id="IPR050093">
    <property type="entry name" value="ABC_SmlMolc_Importer"/>
</dbReference>
<dbReference type="SUPFAM" id="SSF52540">
    <property type="entry name" value="P-loop containing nucleoside triphosphate hydrolases"/>
    <property type="match status" value="1"/>
</dbReference>
<keyword evidence="3 5" id="KW-0067">ATP-binding</keyword>
<dbReference type="PANTHER" id="PTHR42781:SF4">
    <property type="entry name" value="SPERMIDINE_PUTRESCINE IMPORT ATP-BINDING PROTEIN POTA"/>
    <property type="match status" value="1"/>
</dbReference>
<dbReference type="RefSeq" id="WP_164040199.1">
    <property type="nucleotide sequence ID" value="NZ_JAAGNZ010000001.1"/>
</dbReference>
<accession>A0A6M0IL53</accession>
<gene>
    <name evidence="5" type="ORF">GK091_16005</name>
</gene>
<dbReference type="PROSITE" id="PS00211">
    <property type="entry name" value="ABC_TRANSPORTER_1"/>
    <property type="match status" value="1"/>
</dbReference>
<reference evidence="5 6" key="1">
    <citation type="submission" date="2020-02" db="EMBL/GenBank/DDBJ databases">
        <title>Draft genome sequence of two Spirosoma agri KCTC 52727 and Spirosoma terrae KCTC 52035.</title>
        <authorList>
            <person name="Rojas J."/>
            <person name="Ambika Manirajan B."/>
            <person name="Ratering S."/>
            <person name="Suarez C."/>
            <person name="Schnell S."/>
        </authorList>
    </citation>
    <scope>NUCLEOTIDE SEQUENCE [LARGE SCALE GENOMIC DNA]</scope>
    <source>
        <strain evidence="5 6">KCTC 52727</strain>
    </source>
</reference>
<dbReference type="PANTHER" id="PTHR42781">
    <property type="entry name" value="SPERMIDINE/PUTRESCINE IMPORT ATP-BINDING PROTEIN POTA"/>
    <property type="match status" value="1"/>
</dbReference>
<dbReference type="InterPro" id="IPR003593">
    <property type="entry name" value="AAA+_ATPase"/>
</dbReference>
<feature type="domain" description="ABC transporter" evidence="4">
    <location>
        <begin position="2"/>
        <end position="233"/>
    </location>
</feature>
<name>A0A6M0IL53_9BACT</name>
<protein>
    <submittedName>
        <fullName evidence="5">ATP-binding cassette domain-containing protein</fullName>
    </submittedName>
</protein>
<sequence length="279" mass="31138">MIKLDISIPRLFAEGATELQLNLELVQGSLTALTGPSGSGKTTLLRVLAGLEKPRRGHIAVNGTNWFDADQSINLSPQKRSIGYVFQDTALFPNMTVRENIQFAAPADQRDLIDTLIQETGLESFVNQRPTVLSGGQQQRVALARALVRRPAVLLLDEPFAALDPEASQQLRQLLLRLHQTWGTTTLLVSHHDSDVQFLADRIIRLVQGRVYSDQSSTKAPPLQATLQPEQIRRVYFDDTRQEWVIETDTVSLRSPNPAWGRLRVHEFIQIAHSGPGNQ</sequence>
<dbReference type="InterPro" id="IPR017871">
    <property type="entry name" value="ABC_transporter-like_CS"/>
</dbReference>
<proteinExistence type="predicted"/>